<reference evidence="2 3" key="1">
    <citation type="submission" date="2024-02" db="EMBL/GenBank/DDBJ databases">
        <authorList>
            <person name="Vignale AGUSTIN F."/>
            <person name="Sosa J E."/>
            <person name="Modenutti C."/>
        </authorList>
    </citation>
    <scope>NUCLEOTIDE SEQUENCE [LARGE SCALE GENOMIC DNA]</scope>
</reference>
<comment type="caution">
    <text evidence="2">The sequence shown here is derived from an EMBL/GenBank/DDBJ whole genome shotgun (WGS) entry which is preliminary data.</text>
</comment>
<evidence type="ECO:0000259" key="1">
    <source>
        <dbReference type="Pfam" id="PF23197"/>
    </source>
</evidence>
<feature type="domain" description="AIR9-like A9" evidence="1">
    <location>
        <begin position="442"/>
        <end position="520"/>
    </location>
</feature>
<dbReference type="Pfam" id="PF23197">
    <property type="entry name" value="IG_AIR9"/>
    <property type="match status" value="8"/>
</dbReference>
<sequence>PPSVNHVQIIGDSIEGNTVRGAGEYFGGREGPSKFKWLRENKDSGEFVLVSTGATEHTLTKEDVGRRLAFVYVPVNFEGQEGKSMLVVSQIVKQAPPKVTNVKIIGEVREGSKVTVTGIVTGGTEGSSRVQWFKTNSPMLDGENGLEALSTSKIAKAFRIPLGAVGCHIVAKFTPMTPDGESGEPVYAISENAVETLPPSLNFLSLTGDYSEGGILTASYGYIGGHEGKSIYSWYLHEAETDSGTLIPEVSGLLQYRVTKDAIDKFISFTCTPVRDDGIVGESRTCNGQERVRPGYVSLTLKALISSHSLFGITYLSSATLKKMSDDAINEVMGWELVNEGELKGYNSKEFNSSEGSRVVETLLDVGDLFDEHIAFPNEEKLASAKCSSSSLVHFSSNYTQREVSKDKRIRSKSSQLGNPSNRIGKEMNTLIGATGSPRLLSLHIVGTAIEGTKLSVEKKYWGGDEGDSVFRWFRISSDGIQIEVNGAINSSYMLSVDDIGLFISVSCEPVRIDWARGPIVLSEQIGPIVAGPPTCQSLEFLGSFIEGERLSFVASYSGGEKGDCLYEWFRVKDSGVREKLNAGGFLDLTLEDVGGAVEVVYTPVRKDGLKGTSRSVISSPVAPAGPMGVGLQIPDCCEDKEVVPQKTYFGGQEGVGQYIWYRTKIKLHESALMDISNSAEDVFICSNTLTYTPSLEDVGSYLALYWLPTRSDGNCGKPLVSICDAPVTPALPVVSNVRVKQVSSSAYSGEGQYFGGHEGSSLFSWYRETDEGTIILINGASAKTYIVTDTDYNCRLLFGYTPVRADSLVGELRLSEHTDVILPEIPRIEMLALTGKAVEGAVITAVEVLPNSESQQHVWGKYKKDVRYQWFCSFETGNNESFEPLPSQRSCSYKIRFEDIGHCLRCECIMTDVFGRSSEPAYVETASVLPGLPRIDKLEIEGRGFHTNLYAVRGNYSGGKEGKSRIQWLRSMVGSPDLISIGGETGRMYEANVDDVGYRLVAIYTPVREDGVEGQPVSASTDPITVGKKLSTLCACFPL</sequence>
<feature type="domain" description="AIR9-like A9" evidence="1">
    <location>
        <begin position="634"/>
        <end position="721"/>
    </location>
</feature>
<accession>A0ABC8RD18</accession>
<dbReference type="InterPro" id="IPR056284">
    <property type="entry name" value="AIR9-like_A9"/>
</dbReference>
<keyword evidence="3" id="KW-1185">Reference proteome</keyword>
<organism evidence="2 3">
    <name type="scientific">Ilex paraguariensis</name>
    <name type="common">yerba mate</name>
    <dbReference type="NCBI Taxonomy" id="185542"/>
    <lineage>
        <taxon>Eukaryota</taxon>
        <taxon>Viridiplantae</taxon>
        <taxon>Streptophyta</taxon>
        <taxon>Embryophyta</taxon>
        <taxon>Tracheophyta</taxon>
        <taxon>Spermatophyta</taxon>
        <taxon>Magnoliopsida</taxon>
        <taxon>eudicotyledons</taxon>
        <taxon>Gunneridae</taxon>
        <taxon>Pentapetalae</taxon>
        <taxon>asterids</taxon>
        <taxon>campanulids</taxon>
        <taxon>Aquifoliales</taxon>
        <taxon>Aquifoliaceae</taxon>
        <taxon>Ilex</taxon>
    </lineage>
</organism>
<feature type="domain" description="AIR9-like A9" evidence="1">
    <location>
        <begin position="3"/>
        <end position="88"/>
    </location>
</feature>
<name>A0ABC8RD18_9AQUA</name>
<feature type="non-terminal residue" evidence="2">
    <location>
        <position position="1"/>
    </location>
</feature>
<dbReference type="FunFam" id="2.60.40.2700:FF:000003">
    <property type="entry name" value="187-kDa microtubule-associated protein AIR9 isoform X2"/>
    <property type="match status" value="1"/>
</dbReference>
<dbReference type="EMBL" id="CAUOFW020001258">
    <property type="protein sequence ID" value="CAK9142865.1"/>
    <property type="molecule type" value="Genomic_DNA"/>
</dbReference>
<dbReference type="AlphaFoldDB" id="A0ABC8RD18"/>
<protein>
    <recommendedName>
        <fullName evidence="1">AIR9-like A9 domain-containing protein</fullName>
    </recommendedName>
</protein>
<feature type="domain" description="AIR9-like A9" evidence="1">
    <location>
        <begin position="536"/>
        <end position="619"/>
    </location>
</feature>
<feature type="domain" description="AIR9-like A9" evidence="1">
    <location>
        <begin position="201"/>
        <end position="285"/>
    </location>
</feature>
<evidence type="ECO:0000313" key="3">
    <source>
        <dbReference type="Proteomes" id="UP001642360"/>
    </source>
</evidence>
<feature type="domain" description="AIR9-like A9" evidence="1">
    <location>
        <begin position="98"/>
        <end position="190"/>
    </location>
</feature>
<evidence type="ECO:0000313" key="2">
    <source>
        <dbReference type="EMBL" id="CAK9142865.1"/>
    </source>
</evidence>
<dbReference type="PANTHER" id="PTHR31149:SF11">
    <property type="entry name" value="187-KDA MICROTUBULE-ASSOCIATED PROTEIN AIR9"/>
    <property type="match status" value="1"/>
</dbReference>
<feature type="domain" description="AIR9-like A9" evidence="1">
    <location>
        <begin position="743"/>
        <end position="814"/>
    </location>
</feature>
<gene>
    <name evidence="2" type="ORF">ILEXP_LOCUS10559</name>
</gene>
<dbReference type="Proteomes" id="UP001642360">
    <property type="component" value="Unassembled WGS sequence"/>
</dbReference>
<dbReference type="Gene3D" id="2.60.40.2700">
    <property type="match status" value="2"/>
</dbReference>
<proteinExistence type="predicted"/>
<feature type="domain" description="AIR9-like A9" evidence="1">
    <location>
        <begin position="936"/>
        <end position="1021"/>
    </location>
</feature>
<dbReference type="PANTHER" id="PTHR31149">
    <property type="entry name" value="EXPRESSED PROTEIN"/>
    <property type="match status" value="1"/>
</dbReference>